<evidence type="ECO:0000259" key="2">
    <source>
        <dbReference type="PROSITE" id="PS50894"/>
    </source>
</evidence>
<feature type="modified residue" description="Phosphohistidine" evidence="1">
    <location>
        <position position="56"/>
    </location>
</feature>
<evidence type="ECO:0000256" key="1">
    <source>
        <dbReference type="PROSITE-ProRule" id="PRU00110"/>
    </source>
</evidence>
<dbReference type="RefSeq" id="WP_092579074.1">
    <property type="nucleotide sequence ID" value="NZ_FOFN01000002.1"/>
</dbReference>
<dbReference type="EMBL" id="FOFN01000002">
    <property type="protein sequence ID" value="SEQ58218.1"/>
    <property type="molecule type" value="Genomic_DNA"/>
</dbReference>
<dbReference type="GO" id="GO:0004672">
    <property type="term" value="F:protein kinase activity"/>
    <property type="evidence" value="ECO:0007669"/>
    <property type="project" value="UniProtKB-ARBA"/>
</dbReference>
<dbReference type="STRING" id="419940.SAMN05421824_2030"/>
<proteinExistence type="predicted"/>
<gene>
    <name evidence="3" type="ORF">SAMN05421824_2030</name>
</gene>
<dbReference type="SUPFAM" id="SSF47226">
    <property type="entry name" value="Histidine-containing phosphotransfer domain, HPT domain"/>
    <property type="match status" value="1"/>
</dbReference>
<name>A0A1H9H7M1_9FLAO</name>
<evidence type="ECO:0000313" key="3">
    <source>
        <dbReference type="EMBL" id="SEQ58218.1"/>
    </source>
</evidence>
<organism evidence="3 4">
    <name type="scientific">Hyunsoonleella jejuensis</name>
    <dbReference type="NCBI Taxonomy" id="419940"/>
    <lineage>
        <taxon>Bacteria</taxon>
        <taxon>Pseudomonadati</taxon>
        <taxon>Bacteroidota</taxon>
        <taxon>Flavobacteriia</taxon>
        <taxon>Flavobacteriales</taxon>
        <taxon>Flavobacteriaceae</taxon>
    </lineage>
</organism>
<dbReference type="GO" id="GO:0000160">
    <property type="term" value="P:phosphorelay signal transduction system"/>
    <property type="evidence" value="ECO:0007669"/>
    <property type="project" value="InterPro"/>
</dbReference>
<accession>A0A1H9H7M1</accession>
<dbReference type="Gene3D" id="1.20.120.160">
    <property type="entry name" value="HPT domain"/>
    <property type="match status" value="1"/>
</dbReference>
<feature type="domain" description="HPt" evidence="2">
    <location>
        <begin position="17"/>
        <end position="110"/>
    </location>
</feature>
<evidence type="ECO:0000313" key="4">
    <source>
        <dbReference type="Proteomes" id="UP000198999"/>
    </source>
</evidence>
<dbReference type="InterPro" id="IPR008207">
    <property type="entry name" value="Sig_transdc_His_kin_Hpt_dom"/>
</dbReference>
<reference evidence="3 4" key="1">
    <citation type="submission" date="2016-10" db="EMBL/GenBank/DDBJ databases">
        <authorList>
            <person name="de Groot N.N."/>
        </authorList>
    </citation>
    <scope>NUCLEOTIDE SEQUENCE [LARGE SCALE GENOMIC DNA]</scope>
    <source>
        <strain evidence="3 4">DSM 21035</strain>
    </source>
</reference>
<dbReference type="Pfam" id="PF01627">
    <property type="entry name" value="Hpt"/>
    <property type="match status" value="1"/>
</dbReference>
<keyword evidence="1" id="KW-0597">Phosphoprotein</keyword>
<keyword evidence="4" id="KW-1185">Reference proteome</keyword>
<protein>
    <submittedName>
        <fullName evidence="3">Hpt domain-containing protein</fullName>
    </submittedName>
</protein>
<dbReference type="OrthoDB" id="7478530at2"/>
<dbReference type="Proteomes" id="UP000198999">
    <property type="component" value="Unassembled WGS sequence"/>
</dbReference>
<sequence length="113" mass="12972">MEQHYKLFRVRELADNDEDFVMALAATFLEEVPEDAERLKKAVAEKDYHTAYQAAHKMKPTIDLFELGVLQDLIELQDWGKFTKTDMDITDKLHIVLTAVDNAVAEIKSDFGL</sequence>
<dbReference type="InterPro" id="IPR036641">
    <property type="entry name" value="HPT_dom_sf"/>
</dbReference>
<dbReference type="PROSITE" id="PS50894">
    <property type="entry name" value="HPT"/>
    <property type="match status" value="1"/>
</dbReference>
<dbReference type="AlphaFoldDB" id="A0A1H9H7M1"/>